<proteinExistence type="inferred from homology"/>
<feature type="active site" evidence="5">
    <location>
        <position position="89"/>
    </location>
</feature>
<accession>A0A6I1GEB7</accession>
<organism evidence="9 10">
    <name type="scientific">Bifidobacterium leontopitheci</name>
    <dbReference type="NCBI Taxonomy" id="2650774"/>
    <lineage>
        <taxon>Bacteria</taxon>
        <taxon>Bacillati</taxon>
        <taxon>Actinomycetota</taxon>
        <taxon>Actinomycetes</taxon>
        <taxon>Bifidobacteriales</taxon>
        <taxon>Bifidobacteriaceae</taxon>
        <taxon>Bifidobacterium</taxon>
    </lineage>
</organism>
<dbReference type="PROSITE" id="PS51160">
    <property type="entry name" value="ACYLPHOSPHATASE_3"/>
    <property type="match status" value="1"/>
</dbReference>
<keyword evidence="10" id="KW-1185">Reference proteome</keyword>
<dbReference type="AlphaFoldDB" id="A0A6I1GEB7"/>
<evidence type="ECO:0000256" key="5">
    <source>
        <dbReference type="PROSITE-ProRule" id="PRU00520"/>
    </source>
</evidence>
<evidence type="ECO:0000256" key="2">
    <source>
        <dbReference type="ARBA" id="ARBA00012150"/>
    </source>
</evidence>
<name>A0A6I1GEB7_9BIFI</name>
<evidence type="ECO:0000256" key="7">
    <source>
        <dbReference type="RuleBase" id="RU004168"/>
    </source>
</evidence>
<evidence type="ECO:0000256" key="1">
    <source>
        <dbReference type="ARBA" id="ARBA00005614"/>
    </source>
</evidence>
<comment type="catalytic activity">
    <reaction evidence="4 5 6">
        <text>an acyl phosphate + H2O = a carboxylate + phosphate + H(+)</text>
        <dbReference type="Rhea" id="RHEA:14965"/>
        <dbReference type="ChEBI" id="CHEBI:15377"/>
        <dbReference type="ChEBI" id="CHEBI:15378"/>
        <dbReference type="ChEBI" id="CHEBI:29067"/>
        <dbReference type="ChEBI" id="CHEBI:43474"/>
        <dbReference type="ChEBI" id="CHEBI:59918"/>
        <dbReference type="EC" id="3.6.1.7"/>
    </reaction>
</comment>
<dbReference type="Proteomes" id="UP000441772">
    <property type="component" value="Unassembled WGS sequence"/>
</dbReference>
<comment type="caution">
    <text evidence="9">The sequence shown here is derived from an EMBL/GenBank/DDBJ whole genome shotgun (WGS) entry which is preliminary data.</text>
</comment>
<dbReference type="Pfam" id="PF00708">
    <property type="entry name" value="Acylphosphatase"/>
    <property type="match status" value="1"/>
</dbReference>
<evidence type="ECO:0000256" key="6">
    <source>
        <dbReference type="RuleBase" id="RU000553"/>
    </source>
</evidence>
<keyword evidence="5 6" id="KW-0378">Hydrolase</keyword>
<dbReference type="PANTHER" id="PTHR47268">
    <property type="entry name" value="ACYLPHOSPHATASE"/>
    <property type="match status" value="1"/>
</dbReference>
<dbReference type="GO" id="GO:0003998">
    <property type="term" value="F:acylphosphatase activity"/>
    <property type="evidence" value="ECO:0007669"/>
    <property type="project" value="UniProtKB-EC"/>
</dbReference>
<dbReference type="EC" id="3.6.1.7" evidence="2 5"/>
<evidence type="ECO:0000313" key="9">
    <source>
        <dbReference type="EMBL" id="KAB7789983.1"/>
    </source>
</evidence>
<dbReference type="PROSITE" id="PS00150">
    <property type="entry name" value="ACYLPHOSPHATASE_1"/>
    <property type="match status" value="1"/>
</dbReference>
<dbReference type="EMBL" id="WBVT01000025">
    <property type="protein sequence ID" value="KAB7789983.1"/>
    <property type="molecule type" value="Genomic_DNA"/>
</dbReference>
<dbReference type="PROSITE" id="PS00151">
    <property type="entry name" value="ACYLPHOSPHATASE_2"/>
    <property type="match status" value="1"/>
</dbReference>
<feature type="active site" evidence="5">
    <location>
        <position position="107"/>
    </location>
</feature>
<dbReference type="InterPro" id="IPR001792">
    <property type="entry name" value="Acylphosphatase-like_dom"/>
</dbReference>
<reference evidence="9 10" key="1">
    <citation type="submission" date="2019-09" db="EMBL/GenBank/DDBJ databases">
        <title>Characterization of the phylogenetic diversity of two novel species belonging to the genus Bifidobacterium: Bifidobacterium cebidarum sp. nov. and Bifidobacterium leontopitheci sp. nov.</title>
        <authorList>
            <person name="Lugli G.A."/>
            <person name="Duranti S."/>
            <person name="Milani C."/>
            <person name="Turroni F."/>
            <person name="Ventura M."/>
        </authorList>
    </citation>
    <scope>NUCLEOTIDE SEQUENCE [LARGE SCALE GENOMIC DNA]</scope>
    <source>
        <strain evidence="9 10">LMG 31471</strain>
    </source>
</reference>
<dbReference type="InterPro" id="IPR036046">
    <property type="entry name" value="Acylphosphatase-like_dom_sf"/>
</dbReference>
<dbReference type="InterPro" id="IPR017968">
    <property type="entry name" value="Acylphosphatase_CS"/>
</dbReference>
<dbReference type="PANTHER" id="PTHR47268:SF4">
    <property type="entry name" value="ACYLPHOSPHATASE"/>
    <property type="match status" value="1"/>
</dbReference>
<dbReference type="Gene3D" id="3.30.70.100">
    <property type="match status" value="1"/>
</dbReference>
<protein>
    <recommendedName>
        <fullName evidence="3 5">Acylphosphatase</fullName>
        <ecNumber evidence="2 5">3.6.1.7</ecNumber>
    </recommendedName>
</protein>
<dbReference type="InterPro" id="IPR020456">
    <property type="entry name" value="Acylphosphatase"/>
</dbReference>
<evidence type="ECO:0000256" key="4">
    <source>
        <dbReference type="ARBA" id="ARBA00047645"/>
    </source>
</evidence>
<dbReference type="PRINTS" id="PR00112">
    <property type="entry name" value="ACYLPHPHTASE"/>
</dbReference>
<evidence type="ECO:0000313" key="10">
    <source>
        <dbReference type="Proteomes" id="UP000441772"/>
    </source>
</evidence>
<evidence type="ECO:0000256" key="3">
    <source>
        <dbReference type="ARBA" id="ARBA00015991"/>
    </source>
</evidence>
<gene>
    <name evidence="9" type="ORF">F7D09_1533</name>
</gene>
<feature type="domain" description="Acylphosphatase-like" evidence="8">
    <location>
        <begin position="74"/>
        <end position="167"/>
    </location>
</feature>
<evidence type="ECO:0000259" key="8">
    <source>
        <dbReference type="PROSITE" id="PS51160"/>
    </source>
</evidence>
<sequence length="169" mass="17930">MVSGILPGGVQPVASHPSGVPSDGTLVQWWRIVCRDMGAGMVNHATARATGEDDAARGSSASAPASTSVSADIRVHILVTGLVQGVGFRYFTVMKAGGLKLAGWVRNQYDGSVEVEAQGPRARVAQLISALKQGPRYAQVEQVDVTEIPTQEVKPARHGFPTFGVFYER</sequence>
<dbReference type="SUPFAM" id="SSF54975">
    <property type="entry name" value="Acylphosphatase/BLUF domain-like"/>
    <property type="match status" value="1"/>
</dbReference>
<comment type="similarity">
    <text evidence="1 7">Belongs to the acylphosphatase family.</text>
</comment>